<dbReference type="RefSeq" id="XP_007683345.1">
    <property type="nucleotide sequence ID" value="XM_007685155.1"/>
</dbReference>
<dbReference type="OrthoDB" id="10314504at2759"/>
<sequence>MYGWSLGFSSGVGIYHCWRDLAKRRCQSVLWVIGFLGALTSVRRWDDSTQSLAQGRFRWSLLLFLYFHCMRIYTTPSIGRIISSSGALFSSYITRLVSSRAVNPRNGNATC</sequence>
<reference evidence="1 2" key="1">
    <citation type="journal article" date="2013" name="PLoS Genet.">
        <title>Comparative genome structure, secondary metabolite, and effector coding capacity across Cochliobolus pathogens.</title>
        <authorList>
            <person name="Condon B.J."/>
            <person name="Leng Y."/>
            <person name="Wu D."/>
            <person name="Bushley K.E."/>
            <person name="Ohm R.A."/>
            <person name="Otillar R."/>
            <person name="Martin J."/>
            <person name="Schackwitz W."/>
            <person name="Grimwood J."/>
            <person name="MohdZainudin N."/>
            <person name="Xue C."/>
            <person name="Wang R."/>
            <person name="Manning V.A."/>
            <person name="Dhillon B."/>
            <person name="Tu Z.J."/>
            <person name="Steffenson B.J."/>
            <person name="Salamov A."/>
            <person name="Sun H."/>
            <person name="Lowry S."/>
            <person name="LaButti K."/>
            <person name="Han J."/>
            <person name="Copeland A."/>
            <person name="Lindquist E."/>
            <person name="Barry K."/>
            <person name="Schmutz J."/>
            <person name="Baker S.E."/>
            <person name="Ciuffetti L.M."/>
            <person name="Grigoriev I.V."/>
            <person name="Zhong S."/>
            <person name="Turgeon B.G."/>
        </authorList>
    </citation>
    <scope>NUCLEOTIDE SEQUENCE [LARGE SCALE GENOMIC DNA]</scope>
    <source>
        <strain evidence="1 2">ATCC 44560</strain>
    </source>
</reference>
<protein>
    <submittedName>
        <fullName evidence="1">Uncharacterized protein</fullName>
    </submittedName>
</protein>
<dbReference type="KEGG" id="bor:COCMIDRAFT_82553"/>
<organism evidence="1 2">
    <name type="scientific">Bipolaris oryzae ATCC 44560</name>
    <dbReference type="NCBI Taxonomy" id="930090"/>
    <lineage>
        <taxon>Eukaryota</taxon>
        <taxon>Fungi</taxon>
        <taxon>Dikarya</taxon>
        <taxon>Ascomycota</taxon>
        <taxon>Pezizomycotina</taxon>
        <taxon>Dothideomycetes</taxon>
        <taxon>Pleosporomycetidae</taxon>
        <taxon>Pleosporales</taxon>
        <taxon>Pleosporineae</taxon>
        <taxon>Pleosporaceae</taxon>
        <taxon>Bipolaris</taxon>
    </lineage>
</organism>
<accession>W6ZRV2</accession>
<dbReference type="EMBL" id="KI963925">
    <property type="protein sequence ID" value="EUC50219.1"/>
    <property type="molecule type" value="Genomic_DNA"/>
</dbReference>
<name>W6ZRV2_COCMI</name>
<evidence type="ECO:0000313" key="2">
    <source>
        <dbReference type="Proteomes" id="UP000054032"/>
    </source>
</evidence>
<dbReference type="Proteomes" id="UP000054032">
    <property type="component" value="Unassembled WGS sequence"/>
</dbReference>
<evidence type="ECO:0000313" key="1">
    <source>
        <dbReference type="EMBL" id="EUC50219.1"/>
    </source>
</evidence>
<gene>
    <name evidence="1" type="ORF">COCMIDRAFT_82553</name>
</gene>
<keyword evidence="2" id="KW-1185">Reference proteome</keyword>
<dbReference type="HOGENOM" id="CLU_2399515_0_0_1"/>
<dbReference type="GeneID" id="19126075"/>
<proteinExistence type="predicted"/>
<dbReference type="AlphaFoldDB" id="W6ZRV2"/>